<sequence>MVRCCLLILSLCLSFRASAVPVNTLEAMLPAGSQLALSVYNIDSKQQMVALDDQILLPPASTQKVVTALASALYLPKDFTFTTHAYRSGKDVIFSFSGDPTLTRKNIQSLLKDIKTAGVTRINGDVWLDGSIFTGYERAVGWPWDILGVCYSAPSTSIALERNCVQGSIYSEKGKTTTRVFVPEHQPISVTTDALAVTKDEMKTTHCDLELHYENNNSYKLTGCLPHRSKPLPLKFAVQNPEKYMRDVLSAELKKARIGLTGQIRIGNPISNAPKQRIATHTSAPRDILLKKMLKRSDNLIADNLLKTLGHQYFNQPGSFSNGAAAVKAIMQERANIDLTHAVIVDGSGLSRNNRMSAKQLMDVIHYTYSHQDLGVLAMLPVSGVDGTLKYRSSVRNAPLKQRLKAKSGSLYGSYNLAGVIRNDKGQDVLVVQLVTNYHIPKTDERPATLASPITQFERELYQALLTSSLTTR</sequence>
<dbReference type="InterPro" id="IPR012338">
    <property type="entry name" value="Beta-lactam/transpept-like"/>
</dbReference>
<dbReference type="STRING" id="1121869.SAMN03084138_01739"/>
<feature type="chain" id="PRO_5010315233" evidence="3">
    <location>
        <begin position="20"/>
        <end position="473"/>
    </location>
</feature>
<dbReference type="EMBL" id="FOWR01000011">
    <property type="protein sequence ID" value="SFP26670.1"/>
    <property type="molecule type" value="Genomic_DNA"/>
</dbReference>
<dbReference type="GeneID" id="35871572"/>
<dbReference type="GO" id="GO:0000270">
    <property type="term" value="P:peptidoglycan metabolic process"/>
    <property type="evidence" value="ECO:0007669"/>
    <property type="project" value="TreeGrafter"/>
</dbReference>
<keyword evidence="3" id="KW-0732">Signal</keyword>
<evidence type="ECO:0000313" key="4">
    <source>
        <dbReference type="EMBL" id="SFP26670.1"/>
    </source>
</evidence>
<evidence type="ECO:0000256" key="2">
    <source>
        <dbReference type="ARBA" id="ARBA00022801"/>
    </source>
</evidence>
<dbReference type="OrthoDB" id="9802627at2"/>
<dbReference type="NCBIfam" id="NF008322">
    <property type="entry name" value="PRK11113.1"/>
    <property type="match status" value="1"/>
</dbReference>
<organism evidence="4 5">
    <name type="scientific">Enterovibrio norvegicus DSM 15893</name>
    <dbReference type="NCBI Taxonomy" id="1121869"/>
    <lineage>
        <taxon>Bacteria</taxon>
        <taxon>Pseudomonadati</taxon>
        <taxon>Pseudomonadota</taxon>
        <taxon>Gammaproteobacteria</taxon>
        <taxon>Vibrionales</taxon>
        <taxon>Vibrionaceae</taxon>
        <taxon>Enterovibrio</taxon>
    </lineage>
</organism>
<evidence type="ECO:0000313" key="5">
    <source>
        <dbReference type="Proteomes" id="UP000182692"/>
    </source>
</evidence>
<dbReference type="PRINTS" id="PR00922">
    <property type="entry name" value="DADACBPTASE3"/>
</dbReference>
<dbReference type="AlphaFoldDB" id="A0A1I5NYH6"/>
<dbReference type="InterPro" id="IPR000667">
    <property type="entry name" value="Peptidase_S13"/>
</dbReference>
<reference evidence="4 5" key="1">
    <citation type="submission" date="2016-10" db="EMBL/GenBank/DDBJ databases">
        <authorList>
            <person name="de Groot N.N."/>
        </authorList>
    </citation>
    <scope>NUCLEOTIDE SEQUENCE [LARGE SCALE GENOMIC DNA]</scope>
    <source>
        <strain evidence="4 5">DSM 15893</strain>
    </source>
</reference>
<evidence type="ECO:0000256" key="1">
    <source>
        <dbReference type="ARBA" id="ARBA00006096"/>
    </source>
</evidence>
<dbReference type="Gene3D" id="3.50.80.20">
    <property type="entry name" value="D-Ala-D-Ala carboxypeptidase C, peptidase S13"/>
    <property type="match status" value="1"/>
</dbReference>
<name>A0A1I5NYH6_9GAMM</name>
<keyword evidence="4" id="KW-0121">Carboxypeptidase</keyword>
<dbReference type="Gene3D" id="3.40.710.10">
    <property type="entry name" value="DD-peptidase/beta-lactamase superfamily"/>
    <property type="match status" value="2"/>
</dbReference>
<evidence type="ECO:0000256" key="3">
    <source>
        <dbReference type="SAM" id="SignalP"/>
    </source>
</evidence>
<keyword evidence="2" id="KW-0378">Hydrolase</keyword>
<dbReference type="PANTHER" id="PTHR30023">
    <property type="entry name" value="D-ALANYL-D-ALANINE CARBOXYPEPTIDASE"/>
    <property type="match status" value="1"/>
</dbReference>
<protein>
    <submittedName>
        <fullName evidence="4">D-alanyl-D-alanine carboxypeptidase / D-alanyl-D-alanine-endopeptidase (Penicillin-binding protein 4)</fullName>
    </submittedName>
</protein>
<dbReference type="RefSeq" id="WP_017012546.1">
    <property type="nucleotide sequence ID" value="NZ_FOWR01000011.1"/>
</dbReference>
<keyword evidence="4" id="KW-0645">Protease</keyword>
<dbReference type="PANTHER" id="PTHR30023:SF0">
    <property type="entry name" value="PENICILLIN-SENSITIVE CARBOXYPEPTIDASE A"/>
    <property type="match status" value="1"/>
</dbReference>
<dbReference type="SUPFAM" id="SSF56601">
    <property type="entry name" value="beta-lactamase/transpeptidase-like"/>
    <property type="match status" value="1"/>
</dbReference>
<feature type="signal peptide" evidence="3">
    <location>
        <begin position="1"/>
        <end position="19"/>
    </location>
</feature>
<comment type="similarity">
    <text evidence="1">Belongs to the peptidase S13 family.</text>
</comment>
<proteinExistence type="inferred from homology"/>
<dbReference type="GO" id="GO:0004185">
    <property type="term" value="F:serine-type carboxypeptidase activity"/>
    <property type="evidence" value="ECO:0007669"/>
    <property type="project" value="InterPro"/>
</dbReference>
<dbReference type="GO" id="GO:0006508">
    <property type="term" value="P:proteolysis"/>
    <property type="evidence" value="ECO:0007669"/>
    <property type="project" value="InterPro"/>
</dbReference>
<dbReference type="Pfam" id="PF02113">
    <property type="entry name" value="Peptidase_S13"/>
    <property type="match status" value="1"/>
</dbReference>
<dbReference type="Proteomes" id="UP000182692">
    <property type="component" value="Unassembled WGS sequence"/>
</dbReference>
<dbReference type="NCBIfam" id="TIGR00666">
    <property type="entry name" value="PBP4"/>
    <property type="match status" value="1"/>
</dbReference>
<accession>A0A1I5NYH6</accession>
<gene>
    <name evidence="4" type="ORF">SAMN03084138_01739</name>
</gene>